<gene>
    <name evidence="2" type="ORF">SFOMI_0643</name>
</gene>
<accession>A0A292ZB52</accession>
<comment type="caution">
    <text evidence="2">The sequence shown here is derived from an EMBL/GenBank/DDBJ whole genome shotgun (WGS) entry which is preliminary data.</text>
</comment>
<proteinExistence type="predicted"/>
<dbReference type="InterPro" id="IPR011042">
    <property type="entry name" value="6-blade_b-propeller_TolB-like"/>
</dbReference>
<feature type="domain" description="Peptidase S9 prolyl oligopeptidase catalytic" evidence="1">
    <location>
        <begin position="511"/>
        <end position="667"/>
    </location>
</feature>
<dbReference type="InterPro" id="IPR011659">
    <property type="entry name" value="WD40"/>
</dbReference>
<dbReference type="Gene3D" id="3.40.50.1820">
    <property type="entry name" value="alpha/beta hydrolase"/>
    <property type="match status" value="1"/>
</dbReference>
<dbReference type="EMBL" id="BEWI01000030">
    <property type="protein sequence ID" value="GAY20121.1"/>
    <property type="molecule type" value="Genomic_DNA"/>
</dbReference>
<name>A0A292ZB52_SPHSA</name>
<organism evidence="2 3">
    <name type="scientific">Sphingobium fuliginis (strain ATCC 27551)</name>
    <dbReference type="NCBI Taxonomy" id="336203"/>
    <lineage>
        <taxon>Bacteria</taxon>
        <taxon>Pseudomonadati</taxon>
        <taxon>Pseudomonadota</taxon>
        <taxon>Alphaproteobacteria</taxon>
        <taxon>Sphingomonadales</taxon>
        <taxon>Sphingomonadaceae</taxon>
        <taxon>Sphingobium</taxon>
    </lineage>
</organism>
<dbReference type="NCBIfam" id="NF033523">
    <property type="entry name" value="lasso_peptidase"/>
    <property type="match status" value="1"/>
</dbReference>
<dbReference type="GO" id="GO:0008236">
    <property type="term" value="F:serine-type peptidase activity"/>
    <property type="evidence" value="ECO:0007669"/>
    <property type="project" value="InterPro"/>
</dbReference>
<dbReference type="SUPFAM" id="SSF82171">
    <property type="entry name" value="DPP6 N-terminal domain-like"/>
    <property type="match status" value="1"/>
</dbReference>
<dbReference type="GO" id="GO:0006508">
    <property type="term" value="P:proteolysis"/>
    <property type="evidence" value="ECO:0007669"/>
    <property type="project" value="InterPro"/>
</dbReference>
<dbReference type="Pfam" id="PF00326">
    <property type="entry name" value="Peptidase_S9"/>
    <property type="match status" value="1"/>
</dbReference>
<reference evidence="2 3" key="1">
    <citation type="journal article" date="2013" name="Biodegradation">
        <title>Occurrence of 4-tert-butylphenol (4-t-BP) biodegradation in an aquatic sample caused by the presence of Spirodela polyrrhiza and isolation of a 4-t-BP-utilizing bacterium.</title>
        <authorList>
            <person name="Ogata Y."/>
            <person name="Toyama T."/>
            <person name="Yu N."/>
            <person name="Wang X."/>
            <person name="Sei K."/>
            <person name="Ike M."/>
        </authorList>
    </citation>
    <scope>NUCLEOTIDE SEQUENCE [LARGE SCALE GENOMIC DNA]</scope>
    <source>
        <strain evidence="2 3">OMI</strain>
    </source>
</reference>
<dbReference type="InterPro" id="IPR053536">
    <property type="entry name" value="Lasso_peptide_isopeptidase"/>
</dbReference>
<dbReference type="InterPro" id="IPR001375">
    <property type="entry name" value="Peptidase_S9_cat"/>
</dbReference>
<dbReference type="Gene3D" id="2.120.10.30">
    <property type="entry name" value="TolB, C-terminal domain"/>
    <property type="match status" value="1"/>
</dbReference>
<dbReference type="RefSeq" id="WP_218042309.1">
    <property type="nucleotide sequence ID" value="NZ_BEWI01000030.1"/>
</dbReference>
<evidence type="ECO:0000313" key="2">
    <source>
        <dbReference type="EMBL" id="GAY20121.1"/>
    </source>
</evidence>
<dbReference type="Proteomes" id="UP000221538">
    <property type="component" value="Unassembled WGS sequence"/>
</dbReference>
<reference evidence="2 3" key="2">
    <citation type="journal article" date="2013" name="Environ. Sci. Technol.">
        <title>The 4-tert-butylphenol-utilizing bacterium Sphingobium fuliginis OMI can degrade bisphenols via phenolic ring hydroxylation and meta-cleavage pathway.</title>
        <authorList>
            <person name="Ogata Y."/>
            <person name="Goda S."/>
            <person name="Toyama T."/>
            <person name="Sei K."/>
            <person name="Ike M."/>
        </authorList>
    </citation>
    <scope>NUCLEOTIDE SEQUENCE [LARGE SCALE GENOMIC DNA]</scope>
    <source>
        <strain evidence="2 3">OMI</strain>
    </source>
</reference>
<dbReference type="AlphaFoldDB" id="A0A292ZB52"/>
<dbReference type="Pfam" id="PF07676">
    <property type="entry name" value="PD40"/>
    <property type="match status" value="1"/>
</dbReference>
<dbReference type="SUPFAM" id="SSF53474">
    <property type="entry name" value="alpha/beta-Hydrolases"/>
    <property type="match status" value="1"/>
</dbReference>
<evidence type="ECO:0000313" key="3">
    <source>
        <dbReference type="Proteomes" id="UP000221538"/>
    </source>
</evidence>
<sequence length="688" mass="75498">MVTLVGVATVAPTGDAPTTLCADIDWSKAKPPPIIRTLAPEDLVRLRDVGPAGDAISGERAFSLSPDRRFVTFQVRQADAEANDYCIARVVLPLFGDRKPVIVNAGGELRRKPAGGDSLPQRMTGLPVADAPIWSPDGSWIAFLRQDGGRIRLWRAAIDGSGSAPIAAVDSDIRDFRFANAATIVLKLDGDEQKARANIEREAQVGFHFDSRFAPVSSSGPYAPISAPDRLVTLDIRSGSLRPANLHEARLFLPARDAATQLTGEQVEGDCRIGRDYPGNGVPPIPRLTVHCPGRTARTCDHPACSAGVGAAWLVHGSATVRFVRQEGWAQSETAIYEWDSGRDIVIKRYATTALLIDCQPRDTRQLICLRETSLKPRHLAAIDLDRGRAHIIADFNPEFSRLRMGRAERIPLKSSAGIEAFGDLVYPADYRAGQRYPLIVVQYESRGFLRGGTGDEFPIQAFASNGFAVLSIQRPAPVGALSRPKDYVEVDRINLQGFADRQNVLSVVEQGVRLLIDRGIADPKAIGITGLSDGSSTVQFAAINSSLFSAAIVSGCCWDTSQTALLGPAVASRYARIGWPDISEDASSFWSRMSLSRNARRVAFPILFSMADEEFRMALEAFTALREVGKPADLYVFPDEHHIKWQPAHRLAAYQRGIDWFRYWLRGELPVAGRRREEAQHWQAMNR</sequence>
<evidence type="ECO:0000259" key="1">
    <source>
        <dbReference type="Pfam" id="PF00326"/>
    </source>
</evidence>
<dbReference type="InterPro" id="IPR029058">
    <property type="entry name" value="AB_hydrolase_fold"/>
</dbReference>
<protein>
    <submittedName>
        <fullName evidence="2">Acylaminoacyl-peptidase</fullName>
    </submittedName>
</protein>